<evidence type="ECO:0000313" key="2">
    <source>
        <dbReference type="Proteomes" id="UP000790377"/>
    </source>
</evidence>
<organism evidence="1 2">
    <name type="scientific">Hygrophoropsis aurantiaca</name>
    <dbReference type="NCBI Taxonomy" id="72124"/>
    <lineage>
        <taxon>Eukaryota</taxon>
        <taxon>Fungi</taxon>
        <taxon>Dikarya</taxon>
        <taxon>Basidiomycota</taxon>
        <taxon>Agaricomycotina</taxon>
        <taxon>Agaricomycetes</taxon>
        <taxon>Agaricomycetidae</taxon>
        <taxon>Boletales</taxon>
        <taxon>Coniophorineae</taxon>
        <taxon>Hygrophoropsidaceae</taxon>
        <taxon>Hygrophoropsis</taxon>
    </lineage>
</organism>
<dbReference type="Proteomes" id="UP000790377">
    <property type="component" value="Unassembled WGS sequence"/>
</dbReference>
<accession>A0ACB7ZXP5</accession>
<reference evidence="1" key="1">
    <citation type="journal article" date="2021" name="New Phytol.">
        <title>Evolutionary innovations through gain and loss of genes in the ectomycorrhizal Boletales.</title>
        <authorList>
            <person name="Wu G."/>
            <person name="Miyauchi S."/>
            <person name="Morin E."/>
            <person name="Kuo A."/>
            <person name="Drula E."/>
            <person name="Varga T."/>
            <person name="Kohler A."/>
            <person name="Feng B."/>
            <person name="Cao Y."/>
            <person name="Lipzen A."/>
            <person name="Daum C."/>
            <person name="Hundley H."/>
            <person name="Pangilinan J."/>
            <person name="Johnson J."/>
            <person name="Barry K."/>
            <person name="LaButti K."/>
            <person name="Ng V."/>
            <person name="Ahrendt S."/>
            <person name="Min B."/>
            <person name="Choi I.G."/>
            <person name="Park H."/>
            <person name="Plett J.M."/>
            <person name="Magnuson J."/>
            <person name="Spatafora J.W."/>
            <person name="Nagy L.G."/>
            <person name="Henrissat B."/>
            <person name="Grigoriev I.V."/>
            <person name="Yang Z.L."/>
            <person name="Xu J."/>
            <person name="Martin F.M."/>
        </authorList>
    </citation>
    <scope>NUCLEOTIDE SEQUENCE</scope>
    <source>
        <strain evidence="1">ATCC 28755</strain>
    </source>
</reference>
<comment type="caution">
    <text evidence="1">The sequence shown here is derived from an EMBL/GenBank/DDBJ whole genome shotgun (WGS) entry which is preliminary data.</text>
</comment>
<proteinExistence type="predicted"/>
<keyword evidence="2" id="KW-1185">Reference proteome</keyword>
<sequence>MTPLALLGHPKRLEGVTLSEPNSLAPNDSPAPASRPSRGTFLSEESGADGPDPDNGRSDKERPRSRQATPAAHQTTPVTRSHQATPTARQTTPATLPAPTPVRQKHKFKLSDGDCSWFKSSAEGTIGVPPSIDDVLLEGDLYMHWVTTISKCQVWLWKVTDNSGSWAPVMQGHRVNISGSDRYLVITDGHQPSLVKKQTWETMYKRRPVLTMIQDPITVAEA</sequence>
<gene>
    <name evidence="1" type="ORF">BJ138DRAFT_1118427</name>
</gene>
<evidence type="ECO:0000313" key="1">
    <source>
        <dbReference type="EMBL" id="KAH7905479.1"/>
    </source>
</evidence>
<name>A0ACB7ZXP5_9AGAM</name>
<dbReference type="EMBL" id="MU268181">
    <property type="protein sequence ID" value="KAH7905479.1"/>
    <property type="molecule type" value="Genomic_DNA"/>
</dbReference>
<protein>
    <submittedName>
        <fullName evidence="1">Uncharacterized protein</fullName>
    </submittedName>
</protein>